<proteinExistence type="predicted"/>
<dbReference type="PATRIC" id="fig|880071.3.peg.3807"/>
<keyword evidence="4" id="KW-0378">Hydrolase</keyword>
<feature type="transmembrane region" description="Helical" evidence="2">
    <location>
        <begin position="59"/>
        <end position="80"/>
    </location>
</feature>
<name>I4AQ76_BERLS</name>
<dbReference type="eggNOG" id="COG0308">
    <property type="taxonomic scope" value="Bacteria"/>
</dbReference>
<feature type="transmembrane region" description="Helical" evidence="2">
    <location>
        <begin position="20"/>
        <end position="39"/>
    </location>
</feature>
<dbReference type="SUPFAM" id="SSF55486">
    <property type="entry name" value="Metalloproteases ('zincins'), catalytic domain"/>
    <property type="match status" value="1"/>
</dbReference>
<accession>I4AQ76</accession>
<keyword evidence="2" id="KW-0472">Membrane</keyword>
<dbReference type="InterPro" id="IPR027268">
    <property type="entry name" value="Peptidase_M4/M1_CTD_sf"/>
</dbReference>
<feature type="transmembrane region" description="Helical" evidence="2">
    <location>
        <begin position="146"/>
        <end position="169"/>
    </location>
</feature>
<dbReference type="GO" id="GO:0004177">
    <property type="term" value="F:aminopeptidase activity"/>
    <property type="evidence" value="ECO:0007669"/>
    <property type="project" value="UniProtKB-KW"/>
</dbReference>
<feature type="transmembrane region" description="Helical" evidence="2">
    <location>
        <begin position="244"/>
        <end position="266"/>
    </location>
</feature>
<dbReference type="HOGENOM" id="CLU_007999_0_0_10"/>
<dbReference type="STRING" id="880071.Fleli_3804"/>
<evidence type="ECO:0000313" key="4">
    <source>
        <dbReference type="EMBL" id="AFM06111.1"/>
    </source>
</evidence>
<evidence type="ECO:0000259" key="3">
    <source>
        <dbReference type="Pfam" id="PF01433"/>
    </source>
</evidence>
<dbReference type="Pfam" id="PF01433">
    <property type="entry name" value="Peptidase_M1"/>
    <property type="match status" value="1"/>
</dbReference>
<dbReference type="OrthoDB" id="100605at2"/>
<evidence type="ECO:0000256" key="2">
    <source>
        <dbReference type="SAM" id="Phobius"/>
    </source>
</evidence>
<feature type="compositionally biased region" description="Basic and acidic residues" evidence="1">
    <location>
        <begin position="1193"/>
        <end position="1208"/>
    </location>
</feature>
<feature type="transmembrane region" description="Helical" evidence="2">
    <location>
        <begin position="176"/>
        <end position="195"/>
    </location>
</feature>
<feature type="domain" description="Peptidase M1 membrane alanine aminopeptidase" evidence="3">
    <location>
        <begin position="876"/>
        <end position="1076"/>
    </location>
</feature>
<keyword evidence="5" id="KW-1185">Reference proteome</keyword>
<evidence type="ECO:0000256" key="1">
    <source>
        <dbReference type="SAM" id="MobiDB-lite"/>
    </source>
</evidence>
<dbReference type="AlphaFoldDB" id="I4AQ76"/>
<dbReference type="GO" id="GO:0008270">
    <property type="term" value="F:zinc ion binding"/>
    <property type="evidence" value="ECO:0007669"/>
    <property type="project" value="InterPro"/>
</dbReference>
<feature type="transmembrane region" description="Helical" evidence="2">
    <location>
        <begin position="440"/>
        <end position="459"/>
    </location>
</feature>
<protein>
    <submittedName>
        <fullName evidence="4">Aminopeptidase N</fullName>
    </submittedName>
</protein>
<feature type="transmembrane region" description="Helical" evidence="2">
    <location>
        <begin position="320"/>
        <end position="338"/>
    </location>
</feature>
<feature type="transmembrane region" description="Helical" evidence="2">
    <location>
        <begin position="471"/>
        <end position="490"/>
    </location>
</feature>
<dbReference type="KEGG" id="fli:Fleli_3804"/>
<feature type="transmembrane region" description="Helical" evidence="2">
    <location>
        <begin position="358"/>
        <end position="380"/>
    </location>
</feature>
<feature type="transmembrane region" description="Helical" evidence="2">
    <location>
        <begin position="565"/>
        <end position="586"/>
    </location>
</feature>
<keyword evidence="2" id="KW-0812">Transmembrane</keyword>
<organism evidence="4 5">
    <name type="scientific">Bernardetia litoralis (strain ATCC 23117 / DSM 6794 / NBRC 15988 / NCIMB 1366 / Fx l1 / Sio-4)</name>
    <name type="common">Flexibacter litoralis</name>
    <dbReference type="NCBI Taxonomy" id="880071"/>
    <lineage>
        <taxon>Bacteria</taxon>
        <taxon>Pseudomonadati</taxon>
        <taxon>Bacteroidota</taxon>
        <taxon>Cytophagia</taxon>
        <taxon>Cytophagales</taxon>
        <taxon>Bernardetiaceae</taxon>
        <taxon>Bernardetia</taxon>
    </lineage>
</organism>
<feature type="transmembrane region" description="Helical" evidence="2">
    <location>
        <begin position="101"/>
        <end position="126"/>
    </location>
</feature>
<keyword evidence="4" id="KW-0645">Protease</keyword>
<dbReference type="InterPro" id="IPR014782">
    <property type="entry name" value="Peptidase_M1_dom"/>
</dbReference>
<reference evidence="5" key="1">
    <citation type="submission" date="2012-06" db="EMBL/GenBank/DDBJ databases">
        <title>The complete genome of Flexibacter litoralis DSM 6794.</title>
        <authorList>
            <person name="Lucas S."/>
            <person name="Copeland A."/>
            <person name="Lapidus A."/>
            <person name="Glavina del Rio T."/>
            <person name="Dalin E."/>
            <person name="Tice H."/>
            <person name="Bruce D."/>
            <person name="Goodwin L."/>
            <person name="Pitluck S."/>
            <person name="Peters L."/>
            <person name="Ovchinnikova G."/>
            <person name="Lu M."/>
            <person name="Kyrpides N."/>
            <person name="Mavromatis K."/>
            <person name="Ivanova N."/>
            <person name="Brettin T."/>
            <person name="Detter J.C."/>
            <person name="Han C."/>
            <person name="Larimer F."/>
            <person name="Land M."/>
            <person name="Hauser L."/>
            <person name="Markowitz V."/>
            <person name="Cheng J.-F."/>
            <person name="Hugenholtz P."/>
            <person name="Woyke T."/>
            <person name="Wu D."/>
            <person name="Spring S."/>
            <person name="Lang E."/>
            <person name="Kopitz M."/>
            <person name="Brambilla E."/>
            <person name="Klenk H.-P."/>
            <person name="Eisen J.A."/>
        </authorList>
    </citation>
    <scope>NUCLEOTIDE SEQUENCE [LARGE SCALE GENOMIC DNA]</scope>
    <source>
        <strain evidence="5">ATCC 23117 / DSM 6794 / NBRC 15988 / NCIMB 1366 / Sio-4</strain>
    </source>
</reference>
<keyword evidence="2" id="KW-1133">Transmembrane helix</keyword>
<feature type="transmembrane region" description="Helical" evidence="2">
    <location>
        <begin position="406"/>
        <end position="428"/>
    </location>
</feature>
<evidence type="ECO:0000313" key="5">
    <source>
        <dbReference type="Proteomes" id="UP000006054"/>
    </source>
</evidence>
<dbReference type="RefSeq" id="WP_014799535.1">
    <property type="nucleotide sequence ID" value="NC_018018.1"/>
</dbReference>
<dbReference type="EMBL" id="CP003345">
    <property type="protein sequence ID" value="AFM06111.1"/>
    <property type="molecule type" value="Genomic_DNA"/>
</dbReference>
<keyword evidence="4" id="KW-0031">Aminopeptidase</keyword>
<dbReference type="Gene3D" id="1.10.390.10">
    <property type="entry name" value="Neutral Protease Domain 2"/>
    <property type="match status" value="1"/>
</dbReference>
<gene>
    <name evidence="4" type="ordered locus">Fleli_3804</name>
</gene>
<sequence precursor="true">MLLEIIRFELKYRLKRPATYLYFGILFLLTLVAMTSDFVQIGGAAGQVKINAPVTLANTILIITAFFSMIVSAIMGVGVLRDFEHKTHSMLFTTPITKRDYLFGRFIGSFIILIFVFSGAFFGMTLGYLKSFSEPDRFLAFNLWHYLQPFLLFGVTNLFISGTIMFAGGALSRKMLVVYTQGILLLVLYIVALQLSSSLEYKDIVAWLDPFGISAFRRQTEYWSIAEQNSQTAQLTGFVLYNRLLWLGIAIVSLFVLYKGFAFRVVRQSLFKPKAEIKTVATPIAITNLPKVKLNFGFGATIQHLFKLTTFYFKNLFKEVPFLAIVIAGMLMTFSASLEMNRLYGAYSFPTTYSVIELIQDNFTLFFLIIAVFYTGELVWKEREAKMDLIIDALPTQTWIGIISKFFALILSYSVLIVMLIFTGVLIQTFKGYYNYELGLYFKTMFSDTLSMLVIYTLLGLFIQVMVNNKFIGFATMIIIFIVDGLLQYMDVEHPLFHFGSGMNLGTYSDMNSFGHFVTPFSWMSAYWIMFSVALLFMAVYFSVRGTETNLKTRFTIGKYRINKTWIAGFMVSLVAVVFLGSFAFYNTNLLNEYKNSKQQEEVSVNYEKELKKYKDVELPKITAANLKVDIYPEDRDVTVEGYFTLKNKTNKPISDIHIQKGDRGNIKTEYLKFSKEVGLKENFKEFDYEIYTLAKPLQPNETVNLNFKMVLETEGFVTRGSNTNVVQNGTFFNNGFFPSLGYNESYEMGNEDKRKEYDLPEKERMPAREEEKFHSHNLFGNDADMIDFEIILSTSPDQIAISPGYLQKEWIENDRRYFHYKMDAPMANFYAMQSGIYEVMRDKWISKADTSGNKKEVALEIYYHEKHTANLDRMMNGMKDALGYFSENFGDYQHRQLRIIEFPRYNSFAQSFANTIPYSEEIGFMLDMESDDIDMNYYVTAHETAHQWWGHQVTEAPVQGSTMLSETLSQYSALMVMKHKYPKEMVQKFLIYELNSYLRGRNREKRKELPLDLVEGQQYIHYRKGSLVMYALQDYIGEEKINLALKNYLNKWKFSEGNYPTTTDLTNEIKAVTPDSLQYLITDLVESITFYENKTEKATYKDLGNDMYEVTLEFSSEKTKADSLGIETKMPLTEWIDIGVYGEEPTEKNAEGYKFAPLLYLEKHQITKENSTIKVKVKGKPVKAGIDPLNKLIDKHPDDNVQNVEKE</sequence>
<dbReference type="GO" id="GO:0008237">
    <property type="term" value="F:metallopeptidase activity"/>
    <property type="evidence" value="ECO:0007669"/>
    <property type="project" value="InterPro"/>
</dbReference>
<feature type="region of interest" description="Disordered" evidence="1">
    <location>
        <begin position="1189"/>
        <end position="1208"/>
    </location>
</feature>
<dbReference type="Proteomes" id="UP000006054">
    <property type="component" value="Chromosome"/>
</dbReference>
<feature type="transmembrane region" description="Helical" evidence="2">
    <location>
        <begin position="526"/>
        <end position="544"/>
    </location>
</feature>